<feature type="non-terminal residue" evidence="2">
    <location>
        <position position="1"/>
    </location>
</feature>
<dbReference type="Pfam" id="PF13249">
    <property type="entry name" value="SQHop_cyclase_N"/>
    <property type="match status" value="1"/>
</dbReference>
<dbReference type="EMBL" id="UINC01144021">
    <property type="protein sequence ID" value="SVD33280.1"/>
    <property type="molecule type" value="Genomic_DNA"/>
</dbReference>
<sequence>VTINPARLKAALQTTRSALLAERNEQGHWAGELSSSALATATAVVALQIVQRETGAKHHGIIDDGLEWLAANANEDGGWGDSTKSISNISTTTLCWAAFSAVPGAEETHRATVNAAKAWLIRSAGGTESGKLVPAIVRRYGKDRTFSVPILTHCALAGKVDWADVMPLPFELAALPQNWFATLRLPMVSYALPALIAIGQCRHYHRPTWNPITRTLRNASREKTLKVL</sequence>
<protein>
    <recommendedName>
        <fullName evidence="1">Squalene cyclase N-terminal domain-containing protein</fullName>
    </recommendedName>
</protein>
<dbReference type="Gene3D" id="1.50.10.20">
    <property type="match status" value="1"/>
</dbReference>
<gene>
    <name evidence="2" type="ORF">METZ01_LOCUS386134</name>
</gene>
<reference evidence="2" key="1">
    <citation type="submission" date="2018-05" db="EMBL/GenBank/DDBJ databases">
        <authorList>
            <person name="Lanie J.A."/>
            <person name="Ng W.-L."/>
            <person name="Kazmierczak K.M."/>
            <person name="Andrzejewski T.M."/>
            <person name="Davidsen T.M."/>
            <person name="Wayne K.J."/>
            <person name="Tettelin H."/>
            <person name="Glass J.I."/>
            <person name="Rusch D."/>
            <person name="Podicherti R."/>
            <person name="Tsui H.-C.T."/>
            <person name="Winkler M.E."/>
        </authorList>
    </citation>
    <scope>NUCLEOTIDE SEQUENCE</scope>
</reference>
<organism evidence="2">
    <name type="scientific">marine metagenome</name>
    <dbReference type="NCBI Taxonomy" id="408172"/>
    <lineage>
        <taxon>unclassified sequences</taxon>
        <taxon>metagenomes</taxon>
        <taxon>ecological metagenomes</taxon>
    </lineage>
</organism>
<name>A0A382UGB9_9ZZZZ</name>
<proteinExistence type="predicted"/>
<accession>A0A382UGB9</accession>
<dbReference type="AlphaFoldDB" id="A0A382UGB9"/>
<evidence type="ECO:0000259" key="1">
    <source>
        <dbReference type="Pfam" id="PF13249"/>
    </source>
</evidence>
<feature type="non-terminal residue" evidence="2">
    <location>
        <position position="228"/>
    </location>
</feature>
<dbReference type="InterPro" id="IPR008930">
    <property type="entry name" value="Terpenoid_cyclase/PrenylTrfase"/>
</dbReference>
<dbReference type="SUPFAM" id="SSF48239">
    <property type="entry name" value="Terpenoid cyclases/Protein prenyltransferases"/>
    <property type="match status" value="1"/>
</dbReference>
<evidence type="ECO:0000313" key="2">
    <source>
        <dbReference type="EMBL" id="SVD33280.1"/>
    </source>
</evidence>
<dbReference type="InterPro" id="IPR032697">
    <property type="entry name" value="SQ_cyclase_N"/>
</dbReference>
<feature type="domain" description="Squalene cyclase N-terminal" evidence="1">
    <location>
        <begin position="13"/>
        <end position="182"/>
    </location>
</feature>